<dbReference type="PROSITE" id="PS51318">
    <property type="entry name" value="TAT"/>
    <property type="match status" value="1"/>
</dbReference>
<comment type="caution">
    <text evidence="1">The sequence shown here is derived from an EMBL/GenBank/DDBJ whole genome shotgun (WGS) entry which is preliminary data.</text>
</comment>
<dbReference type="InterPro" id="IPR008557">
    <property type="entry name" value="PhoX"/>
</dbReference>
<dbReference type="InterPro" id="IPR006311">
    <property type="entry name" value="TAT_signal"/>
</dbReference>
<dbReference type="AlphaFoldDB" id="A0A3D0KGG3"/>
<protein>
    <submittedName>
        <fullName evidence="1">dTDP-glucose 4,6-dehydratase</fullName>
    </submittedName>
</protein>
<proteinExistence type="predicted"/>
<name>A0A3D0KGG3_9GAMM</name>
<accession>A0A3D0KGG3</accession>
<dbReference type="PANTHER" id="PTHR35399">
    <property type="entry name" value="SLR8030 PROTEIN"/>
    <property type="match status" value="1"/>
</dbReference>
<sequence>MSKEIEDHRLLNQSSNQPFADVLAQHVSRRAVMRGGLGLAAASMLGFGGAAQALASNGAQKTPLTLAFEAVQGSLTDAVVVPEGYVAQVLVPWGTPLSAGDSWQSDQSMTAERQAASVGMNHDGMASFALDADNASRRFVLVLNNEYIDQAALWAPQGGPTNTSEGKRPAEESRTEINAHGVTIVEVEKDANGHWSHVPGSRYNRRLTSATVMEIAGPVAGSDYVKTRFSPAGTQTRGTNNNCGNGLTPWGTYIACEENWPNVFINHGQLFQDDARIGIPTDKSRYGWDTSAGDASEENDEFARFNITPRGERAEDDYRNEARTFGYQVEVDPYSDAYAVKRTALGRFRHEGCWLGKLEAGQPVVYYSGHDSRNEYVYKYVSDAAWDPADANRPGEAYDRLAIGSKYLDNGTLYVARFNADGSGEWLPLTPNAQTRDGRSLATALGLAEDDLAGVIINTCDAADLMGATPMDRPEWATVDPSSGEVYLTLTNNSKRSEEAAAATFTNQGDDIAQLGVGYETAPANAVNPRANNEAGHIIRWRESRLPNAFRWEVFVFGAATNDEGNHSGLTEMNQFASPDGLWFDQRDDGQGILWIQTDNGYEGITEYTNDQLLAVVPNSLDEIQGTGPVINNSNQQQLKRFAVGPNGCEVTGIFATPDKTALFINIQHPGNWPADGSALTQDATAEASGQVRPRASTVVIQKRDGGPIGV</sequence>
<dbReference type="EMBL" id="DOTR01000051">
    <property type="protein sequence ID" value="HCA02554.1"/>
    <property type="molecule type" value="Genomic_DNA"/>
</dbReference>
<gene>
    <name evidence="1" type="ORF">DEO68_10290</name>
</gene>
<dbReference type="Pfam" id="PF05787">
    <property type="entry name" value="PhoX"/>
    <property type="match status" value="1"/>
</dbReference>
<dbReference type="PANTHER" id="PTHR35399:SF2">
    <property type="entry name" value="DUF839 DOMAIN-CONTAINING PROTEIN"/>
    <property type="match status" value="1"/>
</dbReference>
<evidence type="ECO:0000313" key="1">
    <source>
        <dbReference type="EMBL" id="HCA02554.1"/>
    </source>
</evidence>
<reference evidence="1" key="1">
    <citation type="journal article" date="2018" name="Nat. Biotechnol.">
        <title>A standardized bacterial taxonomy based on genome phylogeny substantially revises the tree of life.</title>
        <authorList>
            <person name="Parks D.H."/>
            <person name="Chuvochina M."/>
            <person name="Waite D.W."/>
            <person name="Rinke C."/>
            <person name="Skarshewski A."/>
            <person name="Chaumeil P.A."/>
            <person name="Hugenholtz P."/>
        </authorList>
    </citation>
    <scope>NUCLEOTIDE SEQUENCE [LARGE SCALE GENOMIC DNA]</scope>
    <source>
        <strain evidence="1">UBA11284</strain>
    </source>
</reference>
<organism evidence="1">
    <name type="scientific">Halomonas campaniensis</name>
    <dbReference type="NCBI Taxonomy" id="213554"/>
    <lineage>
        <taxon>Bacteria</taxon>
        <taxon>Pseudomonadati</taxon>
        <taxon>Pseudomonadota</taxon>
        <taxon>Gammaproteobacteria</taxon>
        <taxon>Oceanospirillales</taxon>
        <taxon>Halomonadaceae</taxon>
        <taxon>Halomonas</taxon>
    </lineage>
</organism>